<sequence>MLQIVHHSVHPGASNAISSDQRILHSLTLDEVYLEEYDESVVILKIALQGVWCLRGSATKEVTRRCLEALELKGGHEGACKLLGDVKEVLGCLLEVLG</sequence>
<protein>
    <submittedName>
        <fullName evidence="1">Uncharacterized protein</fullName>
    </submittedName>
</protein>
<reference evidence="1" key="1">
    <citation type="journal article" date="2022" name="Int. J. Mol. Sci.">
        <title>Draft Genome of Tanacetum Coccineum: Genomic Comparison of Closely Related Tanacetum-Family Plants.</title>
        <authorList>
            <person name="Yamashiro T."/>
            <person name="Shiraishi A."/>
            <person name="Nakayama K."/>
            <person name="Satake H."/>
        </authorList>
    </citation>
    <scope>NUCLEOTIDE SEQUENCE</scope>
</reference>
<gene>
    <name evidence="1" type="ORF">Tco_0860358</name>
</gene>
<evidence type="ECO:0000313" key="1">
    <source>
        <dbReference type="EMBL" id="GJT13316.1"/>
    </source>
</evidence>
<comment type="caution">
    <text evidence="1">The sequence shown here is derived from an EMBL/GenBank/DDBJ whole genome shotgun (WGS) entry which is preliminary data.</text>
</comment>
<evidence type="ECO:0000313" key="2">
    <source>
        <dbReference type="Proteomes" id="UP001151760"/>
    </source>
</evidence>
<name>A0ABQ5BFA9_9ASTR</name>
<dbReference type="EMBL" id="BQNB010013219">
    <property type="protein sequence ID" value="GJT13316.1"/>
    <property type="molecule type" value="Genomic_DNA"/>
</dbReference>
<keyword evidence="2" id="KW-1185">Reference proteome</keyword>
<proteinExistence type="predicted"/>
<dbReference type="Proteomes" id="UP001151760">
    <property type="component" value="Unassembled WGS sequence"/>
</dbReference>
<reference evidence="1" key="2">
    <citation type="submission" date="2022-01" db="EMBL/GenBank/DDBJ databases">
        <authorList>
            <person name="Yamashiro T."/>
            <person name="Shiraishi A."/>
            <person name="Satake H."/>
            <person name="Nakayama K."/>
        </authorList>
    </citation>
    <scope>NUCLEOTIDE SEQUENCE</scope>
</reference>
<organism evidence="1 2">
    <name type="scientific">Tanacetum coccineum</name>
    <dbReference type="NCBI Taxonomy" id="301880"/>
    <lineage>
        <taxon>Eukaryota</taxon>
        <taxon>Viridiplantae</taxon>
        <taxon>Streptophyta</taxon>
        <taxon>Embryophyta</taxon>
        <taxon>Tracheophyta</taxon>
        <taxon>Spermatophyta</taxon>
        <taxon>Magnoliopsida</taxon>
        <taxon>eudicotyledons</taxon>
        <taxon>Gunneridae</taxon>
        <taxon>Pentapetalae</taxon>
        <taxon>asterids</taxon>
        <taxon>campanulids</taxon>
        <taxon>Asterales</taxon>
        <taxon>Asteraceae</taxon>
        <taxon>Asteroideae</taxon>
        <taxon>Anthemideae</taxon>
        <taxon>Anthemidinae</taxon>
        <taxon>Tanacetum</taxon>
    </lineage>
</organism>
<accession>A0ABQ5BFA9</accession>